<keyword evidence="3" id="KW-1185">Reference proteome</keyword>
<dbReference type="RefSeq" id="WP_051479751.1">
    <property type="nucleotide sequence ID" value="NZ_ARZY01000014.1"/>
</dbReference>
<evidence type="ECO:0000259" key="1">
    <source>
        <dbReference type="Pfam" id="PF00294"/>
    </source>
</evidence>
<accession>W7QE47</accession>
<gene>
    <name evidence="2" type="ORF">DS2_08852</name>
</gene>
<feature type="domain" description="Carbohydrate kinase PfkB" evidence="1">
    <location>
        <begin position="135"/>
        <end position="248"/>
    </location>
</feature>
<dbReference type="Proteomes" id="UP000019276">
    <property type="component" value="Unassembled WGS sequence"/>
</dbReference>
<sequence>MKIVGGFYREISLVPEIDQMFGSGGRAAAILSEITNDVTLHTYTENDSDIAKFEKRYAIKVKKYRRDDAISFSYFHPLSTPHISKSENFQSSIKVSGEVVLRFGLIEGDAVVDANRVVFDPQTWKQKAIYSINGSKANNLVIVLNELELAHSTSANSLIAQAQELLELNKAEAIVVKRGVKGCFVLEKNGSEYSIPSYLSNKVTKIGTGDVFSTIFAFYWGVKKKRPSHAAELASKHVACFCESGGVDLDYQKIDKLIPINFESFQPVTIFADQAGLGKRYILEEAKYLLLQFGITAQVEDSLDNLPNYKNPILILGETFRNLITIENQLKKNKSKIVVFDASCDDWFMGNSTPENITLVQDFTSAIYQIAWASAQ</sequence>
<dbReference type="PATRIC" id="fig|1328313.3.peg.1806"/>
<name>W7QE47_9ALTE</name>
<dbReference type="GO" id="GO:0016740">
    <property type="term" value="F:transferase activity"/>
    <property type="evidence" value="ECO:0007669"/>
    <property type="project" value="UniProtKB-KW"/>
</dbReference>
<dbReference type="Pfam" id="PF00294">
    <property type="entry name" value="PfkB"/>
    <property type="match status" value="1"/>
</dbReference>
<comment type="caution">
    <text evidence="2">The sequence shown here is derived from an EMBL/GenBank/DDBJ whole genome shotgun (WGS) entry which is preliminary data.</text>
</comment>
<dbReference type="eggNOG" id="COG0524">
    <property type="taxonomic scope" value="Bacteria"/>
</dbReference>
<evidence type="ECO:0000313" key="3">
    <source>
        <dbReference type="Proteomes" id="UP000019276"/>
    </source>
</evidence>
<organism evidence="2 3">
    <name type="scientific">Catenovulum agarivorans DS-2</name>
    <dbReference type="NCBI Taxonomy" id="1328313"/>
    <lineage>
        <taxon>Bacteria</taxon>
        <taxon>Pseudomonadati</taxon>
        <taxon>Pseudomonadota</taxon>
        <taxon>Gammaproteobacteria</taxon>
        <taxon>Alteromonadales</taxon>
        <taxon>Alteromonadaceae</taxon>
        <taxon>Catenovulum</taxon>
    </lineage>
</organism>
<proteinExistence type="predicted"/>
<dbReference type="SUPFAM" id="SSF53613">
    <property type="entry name" value="Ribokinase-like"/>
    <property type="match status" value="1"/>
</dbReference>
<protein>
    <submittedName>
        <fullName evidence="2">Nucleoside 2-deoxyribosyltransferase protein</fullName>
    </submittedName>
</protein>
<reference evidence="2 3" key="1">
    <citation type="journal article" date="2014" name="Genome Announc.">
        <title>Draft Genome Sequence of the Agar-Degrading Bacterium Catenovulum sp. Strain DS-2, Isolated from Intestines of Haliotis diversicolor.</title>
        <authorList>
            <person name="Shan D."/>
            <person name="Li X."/>
            <person name="Gu Z."/>
            <person name="Wei G."/>
            <person name="Gao Z."/>
            <person name="Shao Z."/>
        </authorList>
    </citation>
    <scope>NUCLEOTIDE SEQUENCE [LARGE SCALE GENOMIC DNA]</scope>
    <source>
        <strain evidence="2 3">DS-2</strain>
    </source>
</reference>
<dbReference type="Gene3D" id="3.40.1190.20">
    <property type="match status" value="1"/>
</dbReference>
<dbReference type="AlphaFoldDB" id="W7QE47"/>
<dbReference type="OrthoDB" id="9795789at2"/>
<dbReference type="InterPro" id="IPR011611">
    <property type="entry name" value="PfkB_dom"/>
</dbReference>
<dbReference type="EMBL" id="ARZY01000014">
    <property type="protein sequence ID" value="EWH10196.1"/>
    <property type="molecule type" value="Genomic_DNA"/>
</dbReference>
<dbReference type="STRING" id="1328313.DS2_08852"/>
<keyword evidence="2" id="KW-0808">Transferase</keyword>
<dbReference type="InterPro" id="IPR029056">
    <property type="entry name" value="Ribokinase-like"/>
</dbReference>
<evidence type="ECO:0000313" key="2">
    <source>
        <dbReference type="EMBL" id="EWH10196.1"/>
    </source>
</evidence>